<comment type="caution">
    <text evidence="1">The sequence shown here is derived from an EMBL/GenBank/DDBJ whole genome shotgun (WGS) entry which is preliminary data.</text>
</comment>
<name>A0ACC6PTP7_9ACTN</name>
<sequence>MAAHVLHGRSRNTAGGKGLRFDDHLPVDHRLSRVYRVGAGLMGLILIAFGILGLIDKIGFFDTDGDKVAGLSTNGALSVLSICVGVLLLEGMVIGGNVASTLNMVLGVLFVASGFINLALLDTNFNPLAFEIQNVLFSFVVGLMLMTFGMYGRVSSTLPHDNPYWRARHPDEAARELKASRRAEAKAVQGSGSEQEPAGLTTSTRPGPGTTGTTSTRQGPGAIGTPGTTSTHGGAQDSAPGASESRRDPPGPRPTA</sequence>
<evidence type="ECO:0000313" key="1">
    <source>
        <dbReference type="EMBL" id="MEJ8634799.1"/>
    </source>
</evidence>
<gene>
    <name evidence="1" type="ORF">WKI67_15510</name>
</gene>
<protein>
    <submittedName>
        <fullName evidence="1">DUF4383 domain-containing protein</fullName>
    </submittedName>
</protein>
<dbReference type="EMBL" id="JBBKAJ010000022">
    <property type="protein sequence ID" value="MEJ8634799.1"/>
    <property type="molecule type" value="Genomic_DNA"/>
</dbReference>
<reference evidence="1" key="1">
    <citation type="submission" date="2024-03" db="EMBL/GenBank/DDBJ databases">
        <title>Novel Streptomyces species of biotechnological and ecological value are a feature of Machair soil.</title>
        <authorList>
            <person name="Prole J.R."/>
            <person name="Goodfellow M."/>
            <person name="Allenby N."/>
            <person name="Ward A.C."/>
        </authorList>
    </citation>
    <scope>NUCLEOTIDE SEQUENCE</scope>
    <source>
        <strain evidence="1">MS2.AVA.5</strain>
    </source>
</reference>
<proteinExistence type="predicted"/>
<organism evidence="1 2">
    <name type="scientific">Streptomyces achmelvichensis</name>
    <dbReference type="NCBI Taxonomy" id="3134111"/>
    <lineage>
        <taxon>Bacteria</taxon>
        <taxon>Bacillati</taxon>
        <taxon>Actinomycetota</taxon>
        <taxon>Actinomycetes</taxon>
        <taxon>Kitasatosporales</taxon>
        <taxon>Streptomycetaceae</taxon>
        <taxon>Streptomyces</taxon>
    </lineage>
</organism>
<keyword evidence="2" id="KW-1185">Reference proteome</keyword>
<dbReference type="Proteomes" id="UP001377168">
    <property type="component" value="Unassembled WGS sequence"/>
</dbReference>
<accession>A0ACC6PTP7</accession>
<evidence type="ECO:0000313" key="2">
    <source>
        <dbReference type="Proteomes" id="UP001377168"/>
    </source>
</evidence>